<keyword evidence="1" id="KW-0812">Transmembrane</keyword>
<gene>
    <name evidence="2" type="ORF">DFH07DRAFT_780315</name>
</gene>
<feature type="transmembrane region" description="Helical" evidence="1">
    <location>
        <begin position="260"/>
        <end position="282"/>
    </location>
</feature>
<sequence length="383" mass="42047">MERKLQYDGQEDVEIDVSERTLPGELLYSYGLRADSTTATVTSHDLHAFNLAREMQRKQTDITTTGYVLHTISKRVRGTCGGVGPWERNNKKASPHPKKLQKFQSLLRSSPLYFHLVFNLTSTMIVAARHRYPIHTIFPSRVDSRGIASCAPFLFAPPQWSSTNASGAPKPVWTVEFRAFHAIFIDAISKDEALAREPHANVTDHVSVPDAVEYLAKLCEAGHFACEMRHAEKKFKISAKPAAPPHLTASLLNVPGNVHAFYTLNAMPGGIGLYFILSGALITQHKSRALMRFSRGGGELKVALTIADAVEAALLLQTFEGVPMDQVTYVLESGHVCGKQGTPDGRAEVEERQPFTGCDVYVCADQVLAATISCKSLAGERVE</sequence>
<keyword evidence="3" id="KW-1185">Reference proteome</keyword>
<evidence type="ECO:0000256" key="1">
    <source>
        <dbReference type="SAM" id="Phobius"/>
    </source>
</evidence>
<name>A0AAD7I510_9AGAR</name>
<reference evidence="2" key="1">
    <citation type="submission" date="2023-03" db="EMBL/GenBank/DDBJ databases">
        <title>Massive genome expansion in bonnet fungi (Mycena s.s.) driven by repeated elements and novel gene families across ecological guilds.</title>
        <authorList>
            <consortium name="Lawrence Berkeley National Laboratory"/>
            <person name="Harder C.B."/>
            <person name="Miyauchi S."/>
            <person name="Viragh M."/>
            <person name="Kuo A."/>
            <person name="Thoen E."/>
            <person name="Andreopoulos B."/>
            <person name="Lu D."/>
            <person name="Skrede I."/>
            <person name="Drula E."/>
            <person name="Henrissat B."/>
            <person name="Morin E."/>
            <person name="Kohler A."/>
            <person name="Barry K."/>
            <person name="LaButti K."/>
            <person name="Morin E."/>
            <person name="Salamov A."/>
            <person name="Lipzen A."/>
            <person name="Mereny Z."/>
            <person name="Hegedus B."/>
            <person name="Baldrian P."/>
            <person name="Stursova M."/>
            <person name="Weitz H."/>
            <person name="Taylor A."/>
            <person name="Grigoriev I.V."/>
            <person name="Nagy L.G."/>
            <person name="Martin F."/>
            <person name="Kauserud H."/>
        </authorList>
    </citation>
    <scope>NUCLEOTIDE SEQUENCE</scope>
    <source>
        <strain evidence="2">CBHHK188m</strain>
    </source>
</reference>
<evidence type="ECO:0000313" key="3">
    <source>
        <dbReference type="Proteomes" id="UP001215280"/>
    </source>
</evidence>
<dbReference type="Proteomes" id="UP001215280">
    <property type="component" value="Unassembled WGS sequence"/>
</dbReference>
<evidence type="ECO:0000313" key="2">
    <source>
        <dbReference type="EMBL" id="KAJ7734319.1"/>
    </source>
</evidence>
<dbReference type="AlphaFoldDB" id="A0AAD7I510"/>
<comment type="caution">
    <text evidence="2">The sequence shown here is derived from an EMBL/GenBank/DDBJ whole genome shotgun (WGS) entry which is preliminary data.</text>
</comment>
<accession>A0AAD7I510</accession>
<proteinExistence type="predicted"/>
<dbReference type="EMBL" id="JARJLG010000162">
    <property type="protein sequence ID" value="KAJ7734319.1"/>
    <property type="molecule type" value="Genomic_DNA"/>
</dbReference>
<protein>
    <submittedName>
        <fullName evidence="2">Uncharacterized protein</fullName>
    </submittedName>
</protein>
<organism evidence="2 3">
    <name type="scientific">Mycena maculata</name>
    <dbReference type="NCBI Taxonomy" id="230809"/>
    <lineage>
        <taxon>Eukaryota</taxon>
        <taxon>Fungi</taxon>
        <taxon>Dikarya</taxon>
        <taxon>Basidiomycota</taxon>
        <taxon>Agaricomycotina</taxon>
        <taxon>Agaricomycetes</taxon>
        <taxon>Agaricomycetidae</taxon>
        <taxon>Agaricales</taxon>
        <taxon>Marasmiineae</taxon>
        <taxon>Mycenaceae</taxon>
        <taxon>Mycena</taxon>
    </lineage>
</organism>
<keyword evidence="1" id="KW-1133">Transmembrane helix</keyword>
<keyword evidence="1" id="KW-0472">Membrane</keyword>